<evidence type="ECO:0000313" key="2">
    <source>
        <dbReference type="EMBL" id="MBW73025.1"/>
    </source>
</evidence>
<protein>
    <submittedName>
        <fullName evidence="2">Uncharacterized protein</fullName>
    </submittedName>
</protein>
<dbReference type="AlphaFoldDB" id="A0A2M4D646"/>
<evidence type="ECO:0000256" key="1">
    <source>
        <dbReference type="SAM" id="Phobius"/>
    </source>
</evidence>
<keyword evidence="1" id="KW-1133">Transmembrane helix</keyword>
<accession>A0A2M4D646</accession>
<keyword evidence="1" id="KW-0472">Membrane</keyword>
<organism evidence="2">
    <name type="scientific">Anopheles darlingi</name>
    <name type="common">Mosquito</name>
    <dbReference type="NCBI Taxonomy" id="43151"/>
    <lineage>
        <taxon>Eukaryota</taxon>
        <taxon>Metazoa</taxon>
        <taxon>Ecdysozoa</taxon>
        <taxon>Arthropoda</taxon>
        <taxon>Hexapoda</taxon>
        <taxon>Insecta</taxon>
        <taxon>Pterygota</taxon>
        <taxon>Neoptera</taxon>
        <taxon>Endopterygota</taxon>
        <taxon>Diptera</taxon>
        <taxon>Nematocera</taxon>
        <taxon>Culicoidea</taxon>
        <taxon>Culicidae</taxon>
        <taxon>Anophelinae</taxon>
        <taxon>Anopheles</taxon>
    </lineage>
</organism>
<reference evidence="2" key="1">
    <citation type="submission" date="2018-01" db="EMBL/GenBank/DDBJ databases">
        <title>An insight into the sialome of Amazonian anophelines.</title>
        <authorList>
            <person name="Ribeiro J.M."/>
            <person name="Scarpassa V."/>
            <person name="Calvo E."/>
        </authorList>
    </citation>
    <scope>NUCLEOTIDE SEQUENCE</scope>
</reference>
<proteinExistence type="predicted"/>
<keyword evidence="1" id="KW-0812">Transmembrane</keyword>
<sequence length="133" mass="14172">MIVVLFHQLLHWLLLLLSLMFAAIITFPIAATAVISTRTTIATASASARSITVSTPCITIAGPGTSSSTKSFFAETSLHYTVVANLHVIVTPLFSVIVHEVFVVLNATARVVPRIRSTTSSSPTIAHQTAVRT</sequence>
<feature type="transmembrane region" description="Helical" evidence="1">
    <location>
        <begin position="12"/>
        <end position="35"/>
    </location>
</feature>
<name>A0A2M4D646_ANODA</name>
<dbReference type="EMBL" id="GGFL01008847">
    <property type="protein sequence ID" value="MBW73025.1"/>
    <property type="molecule type" value="Transcribed_RNA"/>
</dbReference>